<dbReference type="Gene3D" id="1.25.40.10">
    <property type="entry name" value="Tetratricopeptide repeat domain"/>
    <property type="match status" value="1"/>
</dbReference>
<feature type="repeat" description="TPR" evidence="1">
    <location>
        <begin position="275"/>
        <end position="308"/>
    </location>
</feature>
<dbReference type="EMBL" id="CAICTM010000035">
    <property type="protein sequence ID" value="CAB9498311.1"/>
    <property type="molecule type" value="Genomic_DNA"/>
</dbReference>
<evidence type="ECO:0000256" key="2">
    <source>
        <dbReference type="SAM" id="SignalP"/>
    </source>
</evidence>
<keyword evidence="5" id="KW-1185">Reference proteome</keyword>
<feature type="signal peptide" evidence="2">
    <location>
        <begin position="1"/>
        <end position="20"/>
    </location>
</feature>
<evidence type="ECO:0000313" key="5">
    <source>
        <dbReference type="Proteomes" id="UP001153069"/>
    </source>
</evidence>
<dbReference type="PROSITE" id="PS50800">
    <property type="entry name" value="SAP"/>
    <property type="match status" value="1"/>
</dbReference>
<evidence type="ECO:0000259" key="3">
    <source>
        <dbReference type="PROSITE" id="PS50800"/>
    </source>
</evidence>
<keyword evidence="1" id="KW-0802">TPR repeat</keyword>
<comment type="caution">
    <text evidence="4">The sequence shown here is derived from an EMBL/GenBank/DDBJ whole genome shotgun (WGS) entry which is preliminary data.</text>
</comment>
<dbReference type="SMART" id="SM00513">
    <property type="entry name" value="SAP"/>
    <property type="match status" value="1"/>
</dbReference>
<protein>
    <recommendedName>
        <fullName evidence="3">SAP domain-containing protein</fullName>
    </recommendedName>
</protein>
<evidence type="ECO:0000256" key="1">
    <source>
        <dbReference type="PROSITE-ProRule" id="PRU00339"/>
    </source>
</evidence>
<feature type="domain" description="SAP" evidence="3">
    <location>
        <begin position="387"/>
        <end position="421"/>
    </location>
</feature>
<evidence type="ECO:0000313" key="4">
    <source>
        <dbReference type="EMBL" id="CAB9498311.1"/>
    </source>
</evidence>
<dbReference type="PROSITE" id="PS50005">
    <property type="entry name" value="TPR"/>
    <property type="match status" value="1"/>
</dbReference>
<gene>
    <name evidence="4" type="ORF">SEMRO_35_G022440.1</name>
</gene>
<dbReference type="Proteomes" id="UP001153069">
    <property type="component" value="Unassembled WGS sequence"/>
</dbReference>
<dbReference type="SUPFAM" id="SSF48452">
    <property type="entry name" value="TPR-like"/>
    <property type="match status" value="1"/>
</dbReference>
<accession>A0A9N8H2F8</accession>
<proteinExistence type="predicted"/>
<dbReference type="OrthoDB" id="2017782at2759"/>
<dbReference type="InterPro" id="IPR011990">
    <property type="entry name" value="TPR-like_helical_dom_sf"/>
</dbReference>
<reference evidence="4" key="1">
    <citation type="submission" date="2020-06" db="EMBL/GenBank/DDBJ databases">
        <authorList>
            <consortium name="Plant Systems Biology data submission"/>
        </authorList>
    </citation>
    <scope>NUCLEOTIDE SEQUENCE</scope>
    <source>
        <strain evidence="4">D6</strain>
    </source>
</reference>
<keyword evidence="2" id="KW-0732">Signal</keyword>
<dbReference type="InterPro" id="IPR003034">
    <property type="entry name" value="SAP_dom"/>
</dbReference>
<dbReference type="InterPro" id="IPR019734">
    <property type="entry name" value="TPR_rpt"/>
</dbReference>
<dbReference type="AlphaFoldDB" id="A0A9N8H2F8"/>
<sequence>MLLVWKKLALLLLVALEARSFSVSQQRNRVGIRQWQSLLLMSSRSAASQERRDEEKRRKQRKSDVVIGKTSALRDASDLALNPKATEEEWMRQASREDQKVFSLTEEGMESLKMLDLEDASAAFDEVFKLRPNAYLWQAGIVKFYLDELESAANIFANSAAIYESKFGCRASEERIWRHACELKMAHLAKKNKKGRITREDLDQVRQQLQPIPEHEEDPDSLFAETRKVVRIAGDLFESSVDNDAGGEILSRAKLRSIGGNFDDLPRFDIKMWKLNAWYYLGLHYETLGEENESKECMKMAIRNAPNTAGNGDNIVHVLPLLHMSERDWFDDDDMDVDPLELLKPSNDNTPFHESAETAATEAKKSTNSKKVVDADPLFSDSVRKSIAKMTLPEIQRALQVRGASSIGYKTELQDRLFESLMNDSGLAP</sequence>
<name>A0A9N8H2F8_9STRA</name>
<organism evidence="4 5">
    <name type="scientific">Seminavis robusta</name>
    <dbReference type="NCBI Taxonomy" id="568900"/>
    <lineage>
        <taxon>Eukaryota</taxon>
        <taxon>Sar</taxon>
        <taxon>Stramenopiles</taxon>
        <taxon>Ochrophyta</taxon>
        <taxon>Bacillariophyta</taxon>
        <taxon>Bacillariophyceae</taxon>
        <taxon>Bacillariophycidae</taxon>
        <taxon>Naviculales</taxon>
        <taxon>Naviculaceae</taxon>
        <taxon>Seminavis</taxon>
    </lineage>
</organism>
<feature type="chain" id="PRO_5040405574" description="SAP domain-containing protein" evidence="2">
    <location>
        <begin position="21"/>
        <end position="429"/>
    </location>
</feature>